<accession>A0ABS8JF63</accession>
<comment type="caution">
    <text evidence="7">The sequence shown here is derived from an EMBL/GenBank/DDBJ whole genome shotgun (WGS) entry which is preliminary data.</text>
</comment>
<name>A0ABS8JF63_9GAMM</name>
<feature type="domain" description="Fatty acid hydroxylase" evidence="6">
    <location>
        <begin position="190"/>
        <end position="324"/>
    </location>
</feature>
<feature type="transmembrane region" description="Helical" evidence="5">
    <location>
        <begin position="12"/>
        <end position="30"/>
    </location>
</feature>
<evidence type="ECO:0000256" key="5">
    <source>
        <dbReference type="SAM" id="Phobius"/>
    </source>
</evidence>
<evidence type="ECO:0000259" key="6">
    <source>
        <dbReference type="Pfam" id="PF04116"/>
    </source>
</evidence>
<comment type="subcellular location">
    <subcellularLocation>
        <location evidence="1">Membrane</location>
    </subcellularLocation>
</comment>
<dbReference type="Pfam" id="PF04116">
    <property type="entry name" value="FA_hydroxylase"/>
    <property type="match status" value="1"/>
</dbReference>
<proteinExistence type="predicted"/>
<keyword evidence="2 5" id="KW-0812">Transmembrane</keyword>
<feature type="transmembrane region" description="Helical" evidence="5">
    <location>
        <begin position="50"/>
        <end position="67"/>
    </location>
</feature>
<dbReference type="InterPro" id="IPR050307">
    <property type="entry name" value="Sterol_Desaturase_Related"/>
</dbReference>
<evidence type="ECO:0000256" key="1">
    <source>
        <dbReference type="ARBA" id="ARBA00004370"/>
    </source>
</evidence>
<feature type="transmembrane region" description="Helical" evidence="5">
    <location>
        <begin position="101"/>
        <end position="124"/>
    </location>
</feature>
<feature type="transmembrane region" description="Helical" evidence="5">
    <location>
        <begin position="261"/>
        <end position="279"/>
    </location>
</feature>
<feature type="transmembrane region" description="Helical" evidence="5">
    <location>
        <begin position="144"/>
        <end position="174"/>
    </location>
</feature>
<feature type="transmembrane region" description="Helical" evidence="5">
    <location>
        <begin position="186"/>
        <end position="204"/>
    </location>
</feature>
<keyword evidence="4 5" id="KW-0472">Membrane</keyword>
<evidence type="ECO:0000313" key="7">
    <source>
        <dbReference type="EMBL" id="MCC8362255.1"/>
    </source>
</evidence>
<dbReference type="EMBL" id="JAJGAK010000001">
    <property type="protein sequence ID" value="MCC8362255.1"/>
    <property type="molecule type" value="Genomic_DNA"/>
</dbReference>
<evidence type="ECO:0000256" key="3">
    <source>
        <dbReference type="ARBA" id="ARBA00022989"/>
    </source>
</evidence>
<evidence type="ECO:0000313" key="8">
    <source>
        <dbReference type="Proteomes" id="UP001165293"/>
    </source>
</evidence>
<dbReference type="InterPro" id="IPR006694">
    <property type="entry name" value="Fatty_acid_hydroxylase"/>
</dbReference>
<dbReference type="Proteomes" id="UP001165293">
    <property type="component" value="Unassembled WGS sequence"/>
</dbReference>
<keyword evidence="8" id="KW-1185">Reference proteome</keyword>
<feature type="transmembrane region" description="Helical" evidence="5">
    <location>
        <begin position="74"/>
        <end position="95"/>
    </location>
</feature>
<gene>
    <name evidence="7" type="ORF">LK996_04100</name>
</gene>
<keyword evidence="3 5" id="KW-1133">Transmembrane helix</keyword>
<dbReference type="PANTHER" id="PTHR11863">
    <property type="entry name" value="STEROL DESATURASE"/>
    <property type="match status" value="1"/>
</dbReference>
<reference evidence="7" key="1">
    <citation type="submission" date="2021-10" db="EMBL/GenBank/DDBJ databases">
        <authorList>
            <person name="Lyu M."/>
            <person name="Wang X."/>
            <person name="Meng X."/>
            <person name="Xu K."/>
        </authorList>
    </citation>
    <scope>NUCLEOTIDE SEQUENCE</scope>
    <source>
        <strain evidence="7">A6</strain>
    </source>
</reference>
<evidence type="ECO:0000256" key="2">
    <source>
        <dbReference type="ARBA" id="ARBA00022692"/>
    </source>
</evidence>
<sequence length="363" mass="40735">MTRPAPSWLAHISAGLGLSALLGVLCFHFPELLTSREFREVYTEGFARSLLLFGLVAAFVLGTVSILRGRDSPVALIGVGSAALAVMLGGATVHFDPIESTAFSLGLDWFVLSLFFSALVFIPIERMLAVRPMSPLREGWRTDLAYFFMGHVLVQFVLIAVTASTSTVAAFAAFPALKAAIQSWPAWVQFLLAVFVADMTQALLHRAYHRVPFLWRFHSVHHSSRKMDWLAGSRMHLVEIVLTRSTVLLPLVVLGFSADAINAYVILVGVQAVLAHANLRIDFGWLEYVLVTPRYHHWHHARRADYVDVNYAIHLPLVDMLMGTFRRPSRGTWPEEYGVMKLETVPEGFWRQAWMPLSRHRDS</sequence>
<organism evidence="7 8">
    <name type="scientific">Noviluteimonas lactosilytica</name>
    <dbReference type="NCBI Taxonomy" id="2888523"/>
    <lineage>
        <taxon>Bacteria</taxon>
        <taxon>Pseudomonadati</taxon>
        <taxon>Pseudomonadota</taxon>
        <taxon>Gammaproteobacteria</taxon>
        <taxon>Lysobacterales</taxon>
        <taxon>Lysobacteraceae</taxon>
        <taxon>Noviluteimonas</taxon>
    </lineage>
</organism>
<evidence type="ECO:0000256" key="4">
    <source>
        <dbReference type="ARBA" id="ARBA00023136"/>
    </source>
</evidence>
<protein>
    <submittedName>
        <fullName evidence="7">Sterol desaturase family protein</fullName>
    </submittedName>
</protein>
<dbReference type="RefSeq" id="WP_230525873.1">
    <property type="nucleotide sequence ID" value="NZ_JAJGAK010000001.1"/>
</dbReference>